<evidence type="ECO:0000313" key="2">
    <source>
        <dbReference type="EMBL" id="KAF3605830.1"/>
    </source>
</evidence>
<sequence length="98" mass="11144">MRTSASSSIVHILQGIQQKRSMSDNAMEDPKNQESLDGLRSYATCVKANKYVFYNLDKIALSLRSYSRSEFNHPRMNSSAPIESGRGWKKSKDPAFPW</sequence>
<proteinExistence type="predicted"/>
<keyword evidence="3" id="KW-1185">Reference proteome</keyword>
<dbReference type="Proteomes" id="UP000266723">
    <property type="component" value="Unassembled WGS sequence"/>
</dbReference>
<comment type="caution">
    <text evidence="2">The sequence shown here is derived from an EMBL/GenBank/DDBJ whole genome shotgun (WGS) entry which is preliminary data.</text>
</comment>
<accession>A0ABQ7ERU4</accession>
<dbReference type="EMBL" id="QGKV02000297">
    <property type="protein sequence ID" value="KAF3605830.1"/>
    <property type="molecule type" value="Genomic_DNA"/>
</dbReference>
<name>A0ABQ7ERU4_BRACR</name>
<organism evidence="2 3">
    <name type="scientific">Brassica cretica</name>
    <name type="common">Mustard</name>
    <dbReference type="NCBI Taxonomy" id="69181"/>
    <lineage>
        <taxon>Eukaryota</taxon>
        <taxon>Viridiplantae</taxon>
        <taxon>Streptophyta</taxon>
        <taxon>Embryophyta</taxon>
        <taxon>Tracheophyta</taxon>
        <taxon>Spermatophyta</taxon>
        <taxon>Magnoliopsida</taxon>
        <taxon>eudicotyledons</taxon>
        <taxon>Gunneridae</taxon>
        <taxon>Pentapetalae</taxon>
        <taxon>rosids</taxon>
        <taxon>malvids</taxon>
        <taxon>Brassicales</taxon>
        <taxon>Brassicaceae</taxon>
        <taxon>Brassiceae</taxon>
        <taxon>Brassica</taxon>
    </lineage>
</organism>
<protein>
    <submittedName>
        <fullName evidence="2">Uncharacterized protein</fullName>
    </submittedName>
</protein>
<evidence type="ECO:0000256" key="1">
    <source>
        <dbReference type="SAM" id="MobiDB-lite"/>
    </source>
</evidence>
<evidence type="ECO:0000313" key="3">
    <source>
        <dbReference type="Proteomes" id="UP000266723"/>
    </source>
</evidence>
<reference evidence="2 3" key="1">
    <citation type="journal article" date="2020" name="BMC Genomics">
        <title>Intraspecific diversification of the crop wild relative Brassica cretica Lam. using demographic model selection.</title>
        <authorList>
            <person name="Kioukis A."/>
            <person name="Michalopoulou V.A."/>
            <person name="Briers L."/>
            <person name="Pirintsos S."/>
            <person name="Studholme D.J."/>
            <person name="Pavlidis P."/>
            <person name="Sarris P.F."/>
        </authorList>
    </citation>
    <scope>NUCLEOTIDE SEQUENCE [LARGE SCALE GENOMIC DNA]</scope>
    <source>
        <strain evidence="3">cv. PFS-1207/04</strain>
    </source>
</reference>
<feature type="region of interest" description="Disordered" evidence="1">
    <location>
        <begin position="71"/>
        <end position="98"/>
    </location>
</feature>
<feature type="compositionally biased region" description="Polar residues" evidence="1">
    <location>
        <begin position="71"/>
        <end position="81"/>
    </location>
</feature>
<gene>
    <name evidence="2" type="ORF">DY000_02048316</name>
</gene>